<name>A0ABP8MLV8_9BACT</name>
<keyword evidence="2" id="KW-1185">Reference proteome</keyword>
<dbReference type="CDD" id="cd02230">
    <property type="entry name" value="cupin_HP0902-like"/>
    <property type="match status" value="1"/>
</dbReference>
<reference evidence="2" key="1">
    <citation type="journal article" date="2019" name="Int. J. Syst. Evol. Microbiol.">
        <title>The Global Catalogue of Microorganisms (GCM) 10K type strain sequencing project: providing services to taxonomists for standard genome sequencing and annotation.</title>
        <authorList>
            <consortium name="The Broad Institute Genomics Platform"/>
            <consortium name="The Broad Institute Genome Sequencing Center for Infectious Disease"/>
            <person name="Wu L."/>
            <person name="Ma J."/>
        </authorList>
    </citation>
    <scope>NUCLEOTIDE SEQUENCE [LARGE SCALE GENOMIC DNA]</scope>
    <source>
        <strain evidence="2">JCM 17759</strain>
    </source>
</reference>
<dbReference type="EMBL" id="BAABGA010000029">
    <property type="protein sequence ID" value="GAA4452814.1"/>
    <property type="molecule type" value="Genomic_DNA"/>
</dbReference>
<accession>A0ABP8MLV8</accession>
<dbReference type="RefSeq" id="WP_345322051.1">
    <property type="nucleotide sequence ID" value="NZ_BAABGA010000029.1"/>
</dbReference>
<comment type="caution">
    <text evidence="1">The sequence shown here is derived from an EMBL/GenBank/DDBJ whole genome shotgun (WGS) entry which is preliminary data.</text>
</comment>
<dbReference type="SUPFAM" id="SSF51182">
    <property type="entry name" value="RmlC-like cupins"/>
    <property type="match status" value="1"/>
</dbReference>
<dbReference type="Proteomes" id="UP001500840">
    <property type="component" value="Unassembled WGS sequence"/>
</dbReference>
<dbReference type="Gene3D" id="2.60.120.10">
    <property type="entry name" value="Jelly Rolls"/>
    <property type="match status" value="1"/>
</dbReference>
<organism evidence="1 2">
    <name type="scientific">Novipirellula rosea</name>
    <dbReference type="NCBI Taxonomy" id="1031540"/>
    <lineage>
        <taxon>Bacteria</taxon>
        <taxon>Pseudomonadati</taxon>
        <taxon>Planctomycetota</taxon>
        <taxon>Planctomycetia</taxon>
        <taxon>Pirellulales</taxon>
        <taxon>Pirellulaceae</taxon>
        <taxon>Novipirellula</taxon>
    </lineage>
</organism>
<gene>
    <name evidence="1" type="ORF">GCM10023156_22810</name>
</gene>
<dbReference type="InterPro" id="IPR014710">
    <property type="entry name" value="RmlC-like_jellyroll"/>
</dbReference>
<evidence type="ECO:0000313" key="1">
    <source>
        <dbReference type="EMBL" id="GAA4452814.1"/>
    </source>
</evidence>
<evidence type="ECO:0000313" key="2">
    <source>
        <dbReference type="Proteomes" id="UP001500840"/>
    </source>
</evidence>
<proteinExistence type="predicted"/>
<protein>
    <submittedName>
        <fullName evidence="1">Cupin domain-containing protein</fullName>
    </submittedName>
</protein>
<sequence>MAIQHAKPGEVFDVGPLGDAIANTKTSTLLKTEAFEVLRLNLPAGKVIAEHKARGEISVQCIEGRVIFTAMDNANELTAGKMLFLSAAEPHAVQALEDSSLLVTLILGKK</sequence>
<dbReference type="InterPro" id="IPR011051">
    <property type="entry name" value="RmlC_Cupin_sf"/>
</dbReference>